<accession>A0A6C2UIV0</accession>
<reference evidence="2 3" key="1">
    <citation type="submission" date="2019-04" db="EMBL/GenBank/DDBJ databases">
        <authorList>
            <person name="Van Vliet M D."/>
        </authorList>
    </citation>
    <scope>NUCLEOTIDE SEQUENCE [LARGE SCALE GENOMIC DNA]</scope>
    <source>
        <strain evidence="2 3">F21</strain>
    </source>
</reference>
<keyword evidence="1" id="KW-0812">Transmembrane</keyword>
<evidence type="ECO:0000313" key="3">
    <source>
        <dbReference type="Proteomes" id="UP000346198"/>
    </source>
</evidence>
<name>A0A6C2UIV0_9BACT</name>
<gene>
    <name evidence="2" type="ORF">SCARR_01182</name>
</gene>
<dbReference type="EMBL" id="CAAHFH010000001">
    <property type="protein sequence ID" value="VGO19126.1"/>
    <property type="molecule type" value="Genomic_DNA"/>
</dbReference>
<keyword evidence="1" id="KW-0472">Membrane</keyword>
<proteinExistence type="predicted"/>
<keyword evidence="3" id="KW-1185">Reference proteome</keyword>
<feature type="transmembrane region" description="Helical" evidence="1">
    <location>
        <begin position="102"/>
        <end position="121"/>
    </location>
</feature>
<keyword evidence="1" id="KW-1133">Transmembrane helix</keyword>
<evidence type="ECO:0000256" key="1">
    <source>
        <dbReference type="SAM" id="Phobius"/>
    </source>
</evidence>
<dbReference type="AlphaFoldDB" id="A0A6C2UIV0"/>
<protein>
    <submittedName>
        <fullName evidence="2">Uncharacterized protein</fullName>
    </submittedName>
</protein>
<sequence>MKIFLIVLVAAISNIGTVLCLKKAKFALVSGCPATGWLAGIALTIVTTQYLMCWADVWGASLGFVMSFIIVLVMLSAVLVNVQVPSGRLELLSPAGLPVLESIGYGLAVVGIFLVGISKNLA</sequence>
<evidence type="ECO:0000313" key="2">
    <source>
        <dbReference type="EMBL" id="VGO19126.1"/>
    </source>
</evidence>
<dbReference type="RefSeq" id="WP_136060550.1">
    <property type="nucleotide sequence ID" value="NZ_CAAHFH010000001.1"/>
</dbReference>
<feature type="transmembrane region" description="Helical" evidence="1">
    <location>
        <begin position="62"/>
        <end position="82"/>
    </location>
</feature>
<dbReference type="Proteomes" id="UP000346198">
    <property type="component" value="Unassembled WGS sequence"/>
</dbReference>
<feature type="transmembrane region" description="Helical" evidence="1">
    <location>
        <begin position="36"/>
        <end position="55"/>
    </location>
</feature>
<organism evidence="2 3">
    <name type="scientific">Pontiella sulfatireligans</name>
    <dbReference type="NCBI Taxonomy" id="2750658"/>
    <lineage>
        <taxon>Bacteria</taxon>
        <taxon>Pseudomonadati</taxon>
        <taxon>Kiritimatiellota</taxon>
        <taxon>Kiritimatiellia</taxon>
        <taxon>Kiritimatiellales</taxon>
        <taxon>Pontiellaceae</taxon>
        <taxon>Pontiella</taxon>
    </lineage>
</organism>